<gene>
    <name evidence="2" type="ORF">ACFSCX_15085</name>
</gene>
<organism evidence="2 3">
    <name type="scientific">Bacillus salitolerans</name>
    <dbReference type="NCBI Taxonomy" id="1437434"/>
    <lineage>
        <taxon>Bacteria</taxon>
        <taxon>Bacillati</taxon>
        <taxon>Bacillota</taxon>
        <taxon>Bacilli</taxon>
        <taxon>Bacillales</taxon>
        <taxon>Bacillaceae</taxon>
        <taxon>Bacillus</taxon>
    </lineage>
</organism>
<feature type="domain" description="ABC transporter" evidence="1">
    <location>
        <begin position="17"/>
        <end position="56"/>
    </location>
</feature>
<protein>
    <submittedName>
        <fullName evidence="2">ATP-binding cassette domain-containing protein</fullName>
    </submittedName>
</protein>
<evidence type="ECO:0000259" key="1">
    <source>
        <dbReference type="Pfam" id="PF00005"/>
    </source>
</evidence>
<dbReference type="InterPro" id="IPR027417">
    <property type="entry name" value="P-loop_NTPase"/>
</dbReference>
<reference evidence="3" key="1">
    <citation type="journal article" date="2019" name="Int. J. Syst. Evol. Microbiol.">
        <title>The Global Catalogue of Microorganisms (GCM) 10K type strain sequencing project: providing services to taxonomists for standard genome sequencing and annotation.</title>
        <authorList>
            <consortium name="The Broad Institute Genomics Platform"/>
            <consortium name="The Broad Institute Genome Sequencing Center for Infectious Disease"/>
            <person name="Wu L."/>
            <person name="Ma J."/>
        </authorList>
    </citation>
    <scope>NUCLEOTIDE SEQUENCE [LARGE SCALE GENOMIC DNA]</scope>
    <source>
        <strain evidence="3">CCUG 49339</strain>
    </source>
</reference>
<accession>A0ABW4LSW2</accession>
<name>A0ABW4LSW2_9BACI</name>
<dbReference type="GO" id="GO:0005524">
    <property type="term" value="F:ATP binding"/>
    <property type="evidence" value="ECO:0007669"/>
    <property type="project" value="UniProtKB-KW"/>
</dbReference>
<sequence>MIPISAVRGGFLVILAELVSIMGPNGSGKSTTLRLITRLLKPTQGAVYLVGGTINRLWFTKNL</sequence>
<dbReference type="Gene3D" id="3.40.50.300">
    <property type="entry name" value="P-loop containing nucleotide triphosphate hydrolases"/>
    <property type="match status" value="1"/>
</dbReference>
<comment type="caution">
    <text evidence="2">The sequence shown here is derived from an EMBL/GenBank/DDBJ whole genome shotgun (WGS) entry which is preliminary data.</text>
</comment>
<dbReference type="Pfam" id="PF00005">
    <property type="entry name" value="ABC_tran"/>
    <property type="match status" value="1"/>
</dbReference>
<dbReference type="SUPFAM" id="SSF52540">
    <property type="entry name" value="P-loop containing nucleoside triphosphate hydrolases"/>
    <property type="match status" value="1"/>
</dbReference>
<dbReference type="RefSeq" id="WP_377929079.1">
    <property type="nucleotide sequence ID" value="NZ_JBHUEM010000024.1"/>
</dbReference>
<evidence type="ECO:0000313" key="3">
    <source>
        <dbReference type="Proteomes" id="UP001597214"/>
    </source>
</evidence>
<proteinExistence type="predicted"/>
<keyword evidence="3" id="KW-1185">Reference proteome</keyword>
<evidence type="ECO:0000313" key="2">
    <source>
        <dbReference type="EMBL" id="MFD1737859.1"/>
    </source>
</evidence>
<keyword evidence="2" id="KW-0067">ATP-binding</keyword>
<keyword evidence="2" id="KW-0547">Nucleotide-binding</keyword>
<dbReference type="InterPro" id="IPR003439">
    <property type="entry name" value="ABC_transporter-like_ATP-bd"/>
</dbReference>
<dbReference type="Proteomes" id="UP001597214">
    <property type="component" value="Unassembled WGS sequence"/>
</dbReference>
<dbReference type="EMBL" id="JBHUEM010000024">
    <property type="protein sequence ID" value="MFD1737859.1"/>
    <property type="molecule type" value="Genomic_DNA"/>
</dbReference>